<comment type="caution">
    <text evidence="2">The sequence shown here is derived from an EMBL/GenBank/DDBJ whole genome shotgun (WGS) entry which is preliminary data.</text>
</comment>
<protein>
    <submittedName>
        <fullName evidence="2">DNA/RNA-binding domain of Phe-tRNA-synthetase-like protein</fullName>
    </submittedName>
</protein>
<name>A0A7W8QQ83_9ACTN</name>
<accession>A0A7W8QQ83</accession>
<feature type="domain" description="B3/B4 tRNA-binding" evidence="1">
    <location>
        <begin position="57"/>
        <end position="204"/>
    </location>
</feature>
<dbReference type="EMBL" id="JACHDB010000001">
    <property type="protein sequence ID" value="MBB5434204.1"/>
    <property type="molecule type" value="Genomic_DNA"/>
</dbReference>
<evidence type="ECO:0000313" key="2">
    <source>
        <dbReference type="EMBL" id="MBB5434204.1"/>
    </source>
</evidence>
<dbReference type="PANTHER" id="PTHR39209:SF2">
    <property type="entry name" value="CYTOPLASMIC PROTEIN"/>
    <property type="match status" value="1"/>
</dbReference>
<dbReference type="RefSeq" id="WP_184394625.1">
    <property type="nucleotide sequence ID" value="NZ_BAAAJD010000021.1"/>
</dbReference>
<sequence length="228" mass="23943">MHFRHSDDVWAAFPELAAGVLTAGAPAAPVDDRLAAFHTEAKSRLAGSPLSALPEIGAWRRAFSRMGLKPTQYRCAAESLLRRFAKEGSLPRIHPLVDLCNAVSMACAVPVAALDLDRIDGNLEVRPADGREVYVPLSGGSEHPAPGEIVFADTAGNAHARRWTNRQSGLSAVRPGTARVLIVAEAMHDGAAGDVGALLDTLAAELDTLGAAPSRPALLTRADPGFTC</sequence>
<reference evidence="2 3" key="1">
    <citation type="submission" date="2020-08" db="EMBL/GenBank/DDBJ databases">
        <title>Sequencing the genomes of 1000 actinobacteria strains.</title>
        <authorList>
            <person name="Klenk H.-P."/>
        </authorList>
    </citation>
    <scope>NUCLEOTIDE SEQUENCE [LARGE SCALE GENOMIC DNA]</scope>
    <source>
        <strain evidence="2 3">DSM 44551</strain>
    </source>
</reference>
<dbReference type="AlphaFoldDB" id="A0A7W8QQ83"/>
<dbReference type="Pfam" id="PF03483">
    <property type="entry name" value="B3_4"/>
    <property type="match status" value="1"/>
</dbReference>
<dbReference type="InterPro" id="IPR020825">
    <property type="entry name" value="Phe-tRNA_synthase-like_B3/B4"/>
</dbReference>
<dbReference type="InterPro" id="IPR005146">
    <property type="entry name" value="B3/B4_tRNA-bd"/>
</dbReference>
<dbReference type="GO" id="GO:0003723">
    <property type="term" value="F:RNA binding"/>
    <property type="evidence" value="ECO:0007669"/>
    <property type="project" value="InterPro"/>
</dbReference>
<evidence type="ECO:0000259" key="1">
    <source>
        <dbReference type="SMART" id="SM00873"/>
    </source>
</evidence>
<evidence type="ECO:0000313" key="3">
    <source>
        <dbReference type="Proteomes" id="UP000572635"/>
    </source>
</evidence>
<dbReference type="SUPFAM" id="SSF56037">
    <property type="entry name" value="PheT/TilS domain"/>
    <property type="match status" value="1"/>
</dbReference>
<dbReference type="SMART" id="SM00873">
    <property type="entry name" value="B3_4"/>
    <property type="match status" value="1"/>
</dbReference>
<dbReference type="PANTHER" id="PTHR39209">
    <property type="match status" value="1"/>
</dbReference>
<organism evidence="2 3">
    <name type="scientific">Nocardiopsis composta</name>
    <dbReference type="NCBI Taxonomy" id="157465"/>
    <lineage>
        <taxon>Bacteria</taxon>
        <taxon>Bacillati</taxon>
        <taxon>Actinomycetota</taxon>
        <taxon>Actinomycetes</taxon>
        <taxon>Streptosporangiales</taxon>
        <taxon>Nocardiopsidaceae</taxon>
        <taxon>Nocardiopsis</taxon>
    </lineage>
</organism>
<dbReference type="Proteomes" id="UP000572635">
    <property type="component" value="Unassembled WGS sequence"/>
</dbReference>
<gene>
    <name evidence="2" type="ORF">HDA36_004288</name>
</gene>
<dbReference type="GO" id="GO:0004826">
    <property type="term" value="F:phenylalanine-tRNA ligase activity"/>
    <property type="evidence" value="ECO:0007669"/>
    <property type="project" value="InterPro"/>
</dbReference>
<keyword evidence="3" id="KW-1185">Reference proteome</keyword>
<proteinExistence type="predicted"/>
<dbReference type="Gene3D" id="3.50.40.10">
    <property type="entry name" value="Phenylalanyl-trna Synthetase, Chain B, domain 3"/>
    <property type="match status" value="1"/>
</dbReference>